<dbReference type="PANTHER" id="PTHR45725:SF18">
    <property type="entry name" value="ORC1-LIKE AAA ATPASE DOMAIN-CONTAINING PROTEIN"/>
    <property type="match status" value="1"/>
</dbReference>
<feature type="compositionally biased region" description="Low complexity" evidence="1">
    <location>
        <begin position="439"/>
        <end position="462"/>
    </location>
</feature>
<dbReference type="InterPro" id="IPR032675">
    <property type="entry name" value="LRR_dom_sf"/>
</dbReference>
<dbReference type="Gene3D" id="3.40.50.300">
    <property type="entry name" value="P-loop containing nucleotide triphosphate hydrolases"/>
    <property type="match status" value="1"/>
</dbReference>
<feature type="compositionally biased region" description="Low complexity" evidence="1">
    <location>
        <begin position="1345"/>
        <end position="1365"/>
    </location>
</feature>
<dbReference type="EMBL" id="JAFCMP010000068">
    <property type="protein sequence ID" value="KAG5188604.1"/>
    <property type="molecule type" value="Genomic_DNA"/>
</dbReference>
<feature type="region of interest" description="Disordered" evidence="1">
    <location>
        <begin position="421"/>
        <end position="462"/>
    </location>
</feature>
<dbReference type="Proteomes" id="UP000664859">
    <property type="component" value="Unassembled WGS sequence"/>
</dbReference>
<feature type="compositionally biased region" description="Low complexity" evidence="1">
    <location>
        <begin position="421"/>
        <end position="431"/>
    </location>
</feature>
<feature type="region of interest" description="Disordered" evidence="1">
    <location>
        <begin position="951"/>
        <end position="1173"/>
    </location>
</feature>
<feature type="region of interest" description="Disordered" evidence="1">
    <location>
        <begin position="1459"/>
        <end position="1478"/>
    </location>
</feature>
<keyword evidence="3" id="KW-1185">Reference proteome</keyword>
<evidence type="ECO:0000313" key="3">
    <source>
        <dbReference type="Proteomes" id="UP000664859"/>
    </source>
</evidence>
<proteinExistence type="predicted"/>
<organism evidence="2 3">
    <name type="scientific">Tribonema minus</name>
    <dbReference type="NCBI Taxonomy" id="303371"/>
    <lineage>
        <taxon>Eukaryota</taxon>
        <taxon>Sar</taxon>
        <taxon>Stramenopiles</taxon>
        <taxon>Ochrophyta</taxon>
        <taxon>PX clade</taxon>
        <taxon>Xanthophyceae</taxon>
        <taxon>Tribonematales</taxon>
        <taxon>Tribonemataceae</taxon>
        <taxon>Tribonema</taxon>
    </lineage>
</organism>
<sequence>MSLGRQLVWLKGVEFSSSEPDVWWPALMYASPNEARIHHVMIMMQHAERIAPDAPVVLPLHDHELVTSLRSDAHVRNYAASFAELSGKQKMDRDMHKMFDAALVLATELQRAAAALAAPAPLQQQQQQLAPVGDAGAGGSSGETAAADAVAAAASGDVGPRVGVAANKSMRRRKDGSSAAPAAAAAAQFKSPVLYATAAPVAREEGQWTGACDWRKFDIFACTVQQIQFLLRHAGFSWAAGKPFIRPGVRDAKSRYARAGYRLDEHFFLDEDALMAWLREDDKWQSGAWREEVTLPDGHDDQALSTGASAVPPVQRSPAAAAAAAAAAAVAAAAAASEAAAAAAEVHDADEADVEADGWVGEHSWRDVDPTACASADVDHLSAHKLRRGAGKRKPAAGAGSGGTAAAAAVVGSKRKYRRAASSAAAAAPPAAERKRKSPAQSADAGSSADSDAASPAAATAAGPPERFAALWQDLKAHGWFTKYASATKLGNSIYYCRPGLPNWQQKGVTFPDEHHTLNIHYFDSEEQVLVFARENWDSGAWQHPVGTALGDCALEAPVPAIRGKRQNLGVRNLGTVFTDPTLPDRPHAAASGAKAAKATAGAKRKRAAATAGAGAQASAADAPVPRCRSPYELQLLPAVPPTAAVAARDHSDKRPCELQLLPEVPPTAAAAARDRSSKRPAIAAAPAAAAAAAAAPRDIEVFPSVERLLSEGNNAVWERLHALRWRGANPDDGEYVLIRPGADPDGRGPRRRNTFTMDEATAFLRSRPELVADEYEFVDAIQRRGWKQNTRGVLSTPVVAAAGGCSSGARRFGSWRNAQAHVNAYTALVAGWEEQWEVLAQRGWRQGKRGGYETSGGQAYASQAAVYAALCRDAPYLLGNAPAAAADAGDACDGGSGGGGAVGGSVMVERGYRSDANDDDYETDHSEEDVHEFSLAEHLFRRSQLRTYAAHGGDSDATETDSSNEEEGSGSGGEWRNEGEEEYGGAYSDAADDDERSGQEWGSEREEGYGGMYSDAADDERSGRGSGSEGEGWSEGGEGDGGAYSDAVGAESSGDDERSGRGSGTRGDSGDDERSGSSSGSGGEVWSEGEQGGGGADSDAAEAESSGYDERSGSGRGGESGSTGEEGDGGADSKGECNGIDMRTAIKTFSRDYDDEDDDGDSVDGGDPFAMEDDDAAFDAVGAAAEDSAVAMSSAAVALLPTPDAAALAAALSDAGASMAVSSARSTCAQASHSEPPPWCCIAAAAAGDAPLPAAPWTNKDMSDLGSSGSSSVGDDAESGAAVGGAVVGGAAVGGASSSSSAPTSLAAVARSPLAAAAVARSMMSVQQQEAGALPPSDGDAHFAAAGPVSAAAPPSPSDAQVDSANRDDRDLAGDGMDAGITTADGATDDAVLTALMERGWRWVVTSHAYFLGVPGVPAAKRTLGINAFLEKRHVGACARALLRGEAPPPLPQAQELEKELRRRSSSGDSGSAERSALQDLQQLRKRIAPQSAVKRRGKRRALKQVLSRHDEYAPSSSMLRRLCPAAMLRRVSAAVAALNHQNCPEAVPQRAQQLAVLTRNVTDALAERCCPAVYVCGAPGTGKTCALQQLDTEIIFTTVTHLSSLELPRAARTVAHRLQLARRHAPVLRPSAAAPCRAHPLVRLCLCDNALTSMDALLQPAAAALLALRDLFQHCNRTARIPGLAACPRLQRLWHFGNRIARLKGLHHCGDVRELWVHDNAITRLSMCCPCCRASPSWEPCSLMLTTSTSATVRRRRTPLALYVLPALARLDGTTVAKSEAMAVRDAHLCTLLQFGNQWRFAAAIDKRVRRVRRTMQR</sequence>
<dbReference type="InterPro" id="IPR027417">
    <property type="entry name" value="P-loop_NTPase"/>
</dbReference>
<comment type="caution">
    <text evidence="2">The sequence shown here is derived from an EMBL/GenBank/DDBJ whole genome shotgun (WGS) entry which is preliminary data.</text>
</comment>
<feature type="compositionally biased region" description="Acidic residues" evidence="1">
    <location>
        <begin position="957"/>
        <end position="969"/>
    </location>
</feature>
<dbReference type="Gene3D" id="3.80.10.10">
    <property type="entry name" value="Ribonuclease Inhibitor"/>
    <property type="match status" value="1"/>
</dbReference>
<feature type="compositionally biased region" description="Low complexity" evidence="1">
    <location>
        <begin position="1468"/>
        <end position="1477"/>
    </location>
</feature>
<reference evidence="2" key="1">
    <citation type="submission" date="2021-02" db="EMBL/GenBank/DDBJ databases">
        <title>First Annotated Genome of the Yellow-green Alga Tribonema minus.</title>
        <authorList>
            <person name="Mahan K.M."/>
        </authorList>
    </citation>
    <scope>NUCLEOTIDE SEQUENCE</scope>
    <source>
        <strain evidence="2">UTEX B ZZ1240</strain>
    </source>
</reference>
<accession>A0A836CKC2</accession>
<protein>
    <submittedName>
        <fullName evidence="2">Uncharacterized protein</fullName>
    </submittedName>
</protein>
<feature type="compositionally biased region" description="Basic and acidic residues" evidence="1">
    <location>
        <begin position="997"/>
        <end position="1009"/>
    </location>
</feature>
<dbReference type="SUPFAM" id="SSF52058">
    <property type="entry name" value="L domain-like"/>
    <property type="match status" value="1"/>
</dbReference>
<feature type="compositionally biased region" description="Acidic residues" evidence="1">
    <location>
        <begin position="1154"/>
        <end position="1173"/>
    </location>
</feature>
<gene>
    <name evidence="2" type="ORF">JKP88DRAFT_243581</name>
</gene>
<feature type="compositionally biased region" description="Gly residues" evidence="1">
    <location>
        <begin position="1025"/>
        <end position="1043"/>
    </location>
</feature>
<dbReference type="InterPro" id="IPR051425">
    <property type="entry name" value="Formin_Homology"/>
</dbReference>
<feature type="compositionally biased region" description="Low complexity" evidence="1">
    <location>
        <begin position="1265"/>
        <end position="1282"/>
    </location>
</feature>
<feature type="region of interest" description="Disordered" evidence="1">
    <location>
        <begin position="1256"/>
        <end position="1282"/>
    </location>
</feature>
<feature type="region of interest" description="Disordered" evidence="1">
    <location>
        <begin position="1330"/>
        <end position="1385"/>
    </location>
</feature>
<name>A0A836CKC2_9STRA</name>
<evidence type="ECO:0000256" key="1">
    <source>
        <dbReference type="SAM" id="MobiDB-lite"/>
    </source>
</evidence>
<dbReference type="PANTHER" id="PTHR45725">
    <property type="entry name" value="FORMIN HOMOLOGY 2 FAMILY MEMBER"/>
    <property type="match status" value="1"/>
</dbReference>
<evidence type="ECO:0000313" key="2">
    <source>
        <dbReference type="EMBL" id="KAG5188604.1"/>
    </source>
</evidence>